<dbReference type="GeneID" id="4396849"/>
<dbReference type="EMBL" id="CH408035">
    <property type="protein sequence ID" value="EAQ83719.1"/>
    <property type="molecule type" value="Genomic_DNA"/>
</dbReference>
<protein>
    <submittedName>
        <fullName evidence="1">Uncharacterized protein</fullName>
    </submittedName>
</protein>
<proteinExistence type="predicted"/>
<dbReference type="RefSeq" id="XP_001228050.1">
    <property type="nucleotide sequence ID" value="XM_001228049.1"/>
</dbReference>
<evidence type="ECO:0000313" key="1">
    <source>
        <dbReference type="EMBL" id="EAQ83719.1"/>
    </source>
</evidence>
<evidence type="ECO:0000313" key="2">
    <source>
        <dbReference type="Proteomes" id="UP000001056"/>
    </source>
</evidence>
<accession>Q2GPI1</accession>
<gene>
    <name evidence="1" type="ORF">CHGG_10123</name>
</gene>
<dbReference type="InParanoid" id="Q2GPI1"/>
<keyword evidence="2" id="KW-1185">Reference proteome</keyword>
<dbReference type="HOGENOM" id="CLU_1981407_0_0_1"/>
<organism evidence="1 2">
    <name type="scientific">Chaetomium globosum (strain ATCC 6205 / CBS 148.51 / DSM 1962 / NBRC 6347 / NRRL 1970)</name>
    <name type="common">Soil fungus</name>
    <dbReference type="NCBI Taxonomy" id="306901"/>
    <lineage>
        <taxon>Eukaryota</taxon>
        <taxon>Fungi</taxon>
        <taxon>Dikarya</taxon>
        <taxon>Ascomycota</taxon>
        <taxon>Pezizomycotina</taxon>
        <taxon>Sordariomycetes</taxon>
        <taxon>Sordariomycetidae</taxon>
        <taxon>Sordariales</taxon>
        <taxon>Chaetomiaceae</taxon>
        <taxon>Chaetomium</taxon>
    </lineage>
</organism>
<name>Q2GPI1_CHAGB</name>
<dbReference type="Proteomes" id="UP000001056">
    <property type="component" value="Unassembled WGS sequence"/>
</dbReference>
<reference evidence="2" key="1">
    <citation type="journal article" date="2015" name="Genome Announc.">
        <title>Draft genome sequence of the cellulolytic fungus Chaetomium globosum.</title>
        <authorList>
            <person name="Cuomo C.A."/>
            <person name="Untereiner W.A."/>
            <person name="Ma L.-J."/>
            <person name="Grabherr M."/>
            <person name="Birren B.W."/>
        </authorList>
    </citation>
    <scope>NUCLEOTIDE SEQUENCE [LARGE SCALE GENOMIC DNA]</scope>
    <source>
        <strain evidence="2">ATCC 6205 / CBS 148.51 / DSM 1962 / NBRC 6347 / NRRL 1970</strain>
    </source>
</reference>
<dbReference type="VEuPathDB" id="FungiDB:CHGG_10123"/>
<sequence length="126" mass="14250">MSRLVDPRTYELLLERNKPRSLDVPDFLRVLENRPRIVFFCLAAKECKRDAKGGPSRINADHIEKRHAVLVRLVRAVKEEEVGVRSKIAIKRVGMREEDGCNPAMRGPCLRGDRDTIAALNLSTAS</sequence>
<dbReference type="AlphaFoldDB" id="Q2GPI1"/>